<dbReference type="Pfam" id="PF01471">
    <property type="entry name" value="PG_binding_1"/>
    <property type="match status" value="2"/>
</dbReference>
<reference evidence="2 3" key="1">
    <citation type="submission" date="2020-05" db="EMBL/GenBank/DDBJ databases">
        <title>Complete genome sequence of of a novel Thermoleptolyngbya strain isolated from hot springs of Ganzi, Sichuan China.</title>
        <authorList>
            <person name="Tang J."/>
            <person name="Daroch M."/>
            <person name="Li L."/>
            <person name="Waleron K."/>
            <person name="Waleron M."/>
            <person name="Waleron M."/>
        </authorList>
    </citation>
    <scope>NUCLEOTIDE SEQUENCE [LARGE SCALE GENOMIC DNA]</scope>
    <source>
        <strain evidence="2 3">PKUAC-SCTA183</strain>
    </source>
</reference>
<dbReference type="EMBL" id="CP053661">
    <property type="protein sequence ID" value="QKD81884.1"/>
    <property type="molecule type" value="Genomic_DNA"/>
</dbReference>
<feature type="domain" description="Peptidoglycan binding-like" evidence="1">
    <location>
        <begin position="32"/>
        <end position="86"/>
    </location>
</feature>
<keyword evidence="3" id="KW-1185">Reference proteome</keyword>
<dbReference type="RefSeq" id="WP_172354270.1">
    <property type="nucleotide sequence ID" value="NZ_CP053661.1"/>
</dbReference>
<dbReference type="SUPFAM" id="SSF47090">
    <property type="entry name" value="PGBD-like"/>
    <property type="match status" value="2"/>
</dbReference>
<dbReference type="Proteomes" id="UP000505210">
    <property type="component" value="Chromosome"/>
</dbReference>
<protein>
    <submittedName>
        <fullName evidence="2">Peptidoglycan-binding protein</fullName>
    </submittedName>
</protein>
<dbReference type="AlphaFoldDB" id="A0A6M8B4P7"/>
<proteinExistence type="predicted"/>
<sequence>MTLDQSRAIASKPLATAIVSANPTCLYPWDTGHAVAEVQELLCAHGYRVKVDGDFGWLTEEAVRAFQRRQNLRVDGIVDPTTLATLKATLQPGCRTLRPGHSGADVYVLQKVLNRLGNALTVDGVFGEKTAEAAIAFQAQNSLTPSGTVCPRTWTALHKALNPDPQTAQPEQPRVKMHRLRRLVPALGRV</sequence>
<dbReference type="InterPro" id="IPR036366">
    <property type="entry name" value="PGBDSf"/>
</dbReference>
<dbReference type="InterPro" id="IPR002477">
    <property type="entry name" value="Peptidoglycan-bd-like"/>
</dbReference>
<evidence type="ECO:0000313" key="2">
    <source>
        <dbReference type="EMBL" id="QKD81884.1"/>
    </source>
</evidence>
<feature type="domain" description="Peptidoglycan binding-like" evidence="1">
    <location>
        <begin position="102"/>
        <end position="157"/>
    </location>
</feature>
<accession>A0A6M8B4P7</accession>
<dbReference type="InterPro" id="IPR036365">
    <property type="entry name" value="PGBD-like_sf"/>
</dbReference>
<gene>
    <name evidence="2" type="ORF">HPC62_06430</name>
</gene>
<name>A0A6M8B4P7_9CYAN</name>
<evidence type="ECO:0000259" key="1">
    <source>
        <dbReference type="Pfam" id="PF01471"/>
    </source>
</evidence>
<dbReference type="KEGG" id="theu:HPC62_06430"/>
<organism evidence="2 3">
    <name type="scientific">Thermoleptolyngbya sichuanensis A183</name>
    <dbReference type="NCBI Taxonomy" id="2737172"/>
    <lineage>
        <taxon>Bacteria</taxon>
        <taxon>Bacillati</taxon>
        <taxon>Cyanobacteriota</taxon>
        <taxon>Cyanophyceae</taxon>
        <taxon>Oculatellales</taxon>
        <taxon>Oculatellaceae</taxon>
        <taxon>Thermoleptolyngbya</taxon>
        <taxon>Thermoleptolyngbya sichuanensis</taxon>
    </lineage>
</organism>
<dbReference type="Gene3D" id="1.10.101.10">
    <property type="entry name" value="PGBD-like superfamily/PGBD"/>
    <property type="match status" value="2"/>
</dbReference>
<evidence type="ECO:0000313" key="3">
    <source>
        <dbReference type="Proteomes" id="UP000505210"/>
    </source>
</evidence>